<feature type="signal peptide" evidence="2">
    <location>
        <begin position="1"/>
        <end position="20"/>
    </location>
</feature>
<reference evidence="3" key="2">
    <citation type="submission" date="2022-01" db="EMBL/GenBank/DDBJ databases">
        <authorList>
            <person name="Yamashiro T."/>
            <person name="Shiraishi A."/>
            <person name="Satake H."/>
            <person name="Nakayama K."/>
        </authorList>
    </citation>
    <scope>NUCLEOTIDE SEQUENCE</scope>
</reference>
<evidence type="ECO:0000256" key="2">
    <source>
        <dbReference type="SAM" id="SignalP"/>
    </source>
</evidence>
<protein>
    <submittedName>
        <fullName evidence="3">Uncharacterized protein</fullName>
    </submittedName>
</protein>
<name>A0ABQ5JCM8_9ASTR</name>
<sequence>MLGLFVVLWSLYIQFFKCDAIMGQTIILISENQRDCFTNDTYRGRSLVSSAVYYEVAPQVVFHCVVVFLGVLTIDPKDKGKGILQESESVEKTKKKNDTRRTNSESIQMKKGSQVLLAVAILGKKKKQLAAERAKAIRNKPLTKTQLRRNLMMTYLKNMGGYKHSQLKGKSYEEILGLYERQQKRIQDFTPMDSEKEAQKPAKRLKRVAGSYATQKSPKKPKVMK</sequence>
<feature type="region of interest" description="Disordered" evidence="1">
    <location>
        <begin position="85"/>
        <end position="106"/>
    </location>
</feature>
<dbReference type="Proteomes" id="UP001151760">
    <property type="component" value="Unassembled WGS sequence"/>
</dbReference>
<feature type="region of interest" description="Disordered" evidence="1">
    <location>
        <begin position="186"/>
        <end position="225"/>
    </location>
</feature>
<comment type="caution">
    <text evidence="3">The sequence shown here is derived from an EMBL/GenBank/DDBJ whole genome shotgun (WGS) entry which is preliminary data.</text>
</comment>
<feature type="chain" id="PRO_5046770763" evidence="2">
    <location>
        <begin position="21"/>
        <end position="225"/>
    </location>
</feature>
<feature type="compositionally biased region" description="Basic and acidic residues" evidence="1">
    <location>
        <begin position="186"/>
        <end position="200"/>
    </location>
</feature>
<proteinExistence type="predicted"/>
<keyword evidence="4" id="KW-1185">Reference proteome</keyword>
<reference evidence="3" key="1">
    <citation type="journal article" date="2022" name="Int. J. Mol. Sci.">
        <title>Draft Genome of Tanacetum Coccineum: Genomic Comparison of Closely Related Tanacetum-Family Plants.</title>
        <authorList>
            <person name="Yamashiro T."/>
            <person name="Shiraishi A."/>
            <person name="Nakayama K."/>
            <person name="Satake H."/>
        </authorList>
    </citation>
    <scope>NUCLEOTIDE SEQUENCE</scope>
</reference>
<accession>A0ABQ5JCM8</accession>
<evidence type="ECO:0000256" key="1">
    <source>
        <dbReference type="SAM" id="MobiDB-lite"/>
    </source>
</evidence>
<gene>
    <name evidence="3" type="ORF">Tco_1132201</name>
</gene>
<organism evidence="3 4">
    <name type="scientific">Tanacetum coccineum</name>
    <dbReference type="NCBI Taxonomy" id="301880"/>
    <lineage>
        <taxon>Eukaryota</taxon>
        <taxon>Viridiplantae</taxon>
        <taxon>Streptophyta</taxon>
        <taxon>Embryophyta</taxon>
        <taxon>Tracheophyta</taxon>
        <taxon>Spermatophyta</taxon>
        <taxon>Magnoliopsida</taxon>
        <taxon>eudicotyledons</taxon>
        <taxon>Gunneridae</taxon>
        <taxon>Pentapetalae</taxon>
        <taxon>asterids</taxon>
        <taxon>campanulids</taxon>
        <taxon>Asterales</taxon>
        <taxon>Asteraceae</taxon>
        <taxon>Asteroideae</taxon>
        <taxon>Anthemideae</taxon>
        <taxon>Anthemidinae</taxon>
        <taxon>Tanacetum</taxon>
    </lineage>
</organism>
<evidence type="ECO:0000313" key="3">
    <source>
        <dbReference type="EMBL" id="GJU09805.1"/>
    </source>
</evidence>
<evidence type="ECO:0000313" key="4">
    <source>
        <dbReference type="Proteomes" id="UP001151760"/>
    </source>
</evidence>
<dbReference type="EMBL" id="BQNB010021760">
    <property type="protein sequence ID" value="GJU09805.1"/>
    <property type="molecule type" value="Genomic_DNA"/>
</dbReference>
<keyword evidence="2" id="KW-0732">Signal</keyword>